<dbReference type="OrthoDB" id="8538786at2"/>
<evidence type="ECO:0000256" key="3">
    <source>
        <dbReference type="ARBA" id="ARBA00022475"/>
    </source>
</evidence>
<accession>A0A126PYU4</accession>
<evidence type="ECO:0008006" key="10">
    <source>
        <dbReference type="Google" id="ProtNLM"/>
    </source>
</evidence>
<comment type="similarity">
    <text evidence="2">Belongs to the polysaccharide synthase family.</text>
</comment>
<evidence type="ECO:0000256" key="7">
    <source>
        <dbReference type="SAM" id="Phobius"/>
    </source>
</evidence>
<name>A0A126PYU4_ALTMA</name>
<feature type="transmembrane region" description="Helical" evidence="7">
    <location>
        <begin position="116"/>
        <end position="133"/>
    </location>
</feature>
<dbReference type="PANTHER" id="PTHR30250:SF10">
    <property type="entry name" value="LIPOPOLYSACCHARIDE BIOSYNTHESIS PROTEIN WZXC"/>
    <property type="match status" value="1"/>
</dbReference>
<reference evidence="8 9" key="1">
    <citation type="submission" date="2015-12" db="EMBL/GenBank/DDBJ databases">
        <authorList>
            <person name="Shamseldin A."/>
            <person name="Moawad H."/>
            <person name="Abd El-Rahim W.M."/>
            <person name="Sadowsky M.J."/>
        </authorList>
    </citation>
    <scope>NUCLEOTIDE SEQUENCE [LARGE SCALE GENOMIC DNA]</scope>
    <source>
        <strain evidence="8 9">D7</strain>
    </source>
</reference>
<evidence type="ECO:0000313" key="9">
    <source>
        <dbReference type="Proteomes" id="UP000063991"/>
    </source>
</evidence>
<dbReference type="InterPro" id="IPR050833">
    <property type="entry name" value="Poly_Biosynth_Transport"/>
</dbReference>
<feature type="transmembrane region" description="Helical" evidence="7">
    <location>
        <begin position="41"/>
        <end position="62"/>
    </location>
</feature>
<feature type="transmembrane region" description="Helical" evidence="7">
    <location>
        <begin position="82"/>
        <end position="104"/>
    </location>
</feature>
<evidence type="ECO:0000256" key="5">
    <source>
        <dbReference type="ARBA" id="ARBA00022989"/>
    </source>
</evidence>
<feature type="transmembrane region" description="Helical" evidence="7">
    <location>
        <begin position="145"/>
        <end position="163"/>
    </location>
</feature>
<evidence type="ECO:0000256" key="1">
    <source>
        <dbReference type="ARBA" id="ARBA00004651"/>
    </source>
</evidence>
<keyword evidence="3" id="KW-1003">Cell membrane</keyword>
<sequence>MGKNSSVISSSSWTLGVKFIERGVSLAVYIMLARFLSVEEFGVVAFAMLFLEFITVFTSSGVKDFILTRKEVSSSFIDTCTYSVIFISIVISSIFYLVMDFFFIDKSEMMKDVFQVLLFLPAISSFNIVQTALLQRSYNFKNLSLRNLVSTIIAGLSSMYCAYDGYGAWALVLYQYCKVIIDTIILQILVKYRPNFHFSLRYFKECYKFSLPLLFSEIMNFWSTRMMDLFVSVIHGAPSLAILNIARKFSRLVQQLSLTALRPVVLSYASKSENKSQSFAKFIAYVTFTIAPVLIAIGVYAEFYVTPIFGDQWAPAVIIIELLSYTAIAQCLSWYFGLILIAQSKNILLFKLNVIFTLTFFIVGVGSYKLSFENYVAIQVVLINIISFYKVFFVVKKKYIEFKCFMEFILPAVFSCLIFIIFALIFREVITNNHNSSSFITVSLVVLSSVISFLISAAVTMSFFKSFRAEIINIISKVSLKFRKSN</sequence>
<evidence type="ECO:0000256" key="6">
    <source>
        <dbReference type="ARBA" id="ARBA00023136"/>
    </source>
</evidence>
<feature type="transmembrane region" description="Helical" evidence="7">
    <location>
        <begin position="313"/>
        <end position="336"/>
    </location>
</feature>
<feature type="transmembrane region" description="Helical" evidence="7">
    <location>
        <begin position="374"/>
        <end position="393"/>
    </location>
</feature>
<keyword evidence="4 7" id="KW-0812">Transmembrane</keyword>
<dbReference type="RefSeq" id="WP_061094782.1">
    <property type="nucleotide sequence ID" value="NZ_CP014323.1"/>
</dbReference>
<gene>
    <name evidence="8" type="ORF">AVL55_08205</name>
</gene>
<organism evidence="8 9">
    <name type="scientific">Alteromonas macleodii</name>
    <name type="common">Pseudoalteromonas macleodii</name>
    <dbReference type="NCBI Taxonomy" id="28108"/>
    <lineage>
        <taxon>Bacteria</taxon>
        <taxon>Pseudomonadati</taxon>
        <taxon>Pseudomonadota</taxon>
        <taxon>Gammaproteobacteria</taxon>
        <taxon>Alteromonadales</taxon>
        <taxon>Alteromonadaceae</taxon>
        <taxon>Alteromonas/Salinimonas group</taxon>
        <taxon>Alteromonas</taxon>
    </lineage>
</organism>
<feature type="transmembrane region" description="Helical" evidence="7">
    <location>
        <begin position="282"/>
        <end position="301"/>
    </location>
</feature>
<comment type="subcellular location">
    <subcellularLocation>
        <location evidence="1">Cell membrane</location>
        <topology evidence="1">Multi-pass membrane protein</topology>
    </subcellularLocation>
</comment>
<evidence type="ECO:0000256" key="4">
    <source>
        <dbReference type="ARBA" id="ARBA00022692"/>
    </source>
</evidence>
<protein>
    <recommendedName>
        <fullName evidence="10">Polysaccharide biosynthesis protein</fullName>
    </recommendedName>
</protein>
<dbReference type="Pfam" id="PF13440">
    <property type="entry name" value="Polysacc_synt_3"/>
    <property type="match status" value="1"/>
</dbReference>
<dbReference type="PANTHER" id="PTHR30250">
    <property type="entry name" value="PST FAMILY PREDICTED COLANIC ACID TRANSPORTER"/>
    <property type="match status" value="1"/>
</dbReference>
<dbReference type="GO" id="GO:0005886">
    <property type="term" value="C:plasma membrane"/>
    <property type="evidence" value="ECO:0007669"/>
    <property type="project" value="UniProtKB-SubCell"/>
</dbReference>
<dbReference type="EMBL" id="CP014323">
    <property type="protein sequence ID" value="AMJ98142.1"/>
    <property type="molecule type" value="Genomic_DNA"/>
</dbReference>
<keyword evidence="5 7" id="KW-1133">Transmembrane helix</keyword>
<feature type="transmembrane region" description="Helical" evidence="7">
    <location>
        <begin position="348"/>
        <end position="368"/>
    </location>
</feature>
<dbReference type="AlphaFoldDB" id="A0A126PYU4"/>
<evidence type="ECO:0000256" key="2">
    <source>
        <dbReference type="ARBA" id="ARBA00007430"/>
    </source>
</evidence>
<feature type="transmembrane region" description="Helical" evidence="7">
    <location>
        <begin position="438"/>
        <end position="464"/>
    </location>
</feature>
<proteinExistence type="inferred from homology"/>
<keyword evidence="6 7" id="KW-0472">Membrane</keyword>
<dbReference type="Proteomes" id="UP000063991">
    <property type="component" value="Chromosome"/>
</dbReference>
<evidence type="ECO:0000313" key="8">
    <source>
        <dbReference type="EMBL" id="AMJ98142.1"/>
    </source>
</evidence>
<feature type="transmembrane region" description="Helical" evidence="7">
    <location>
        <begin position="405"/>
        <end position="426"/>
    </location>
</feature>